<keyword evidence="1" id="KW-1003">Cell membrane</keyword>
<dbReference type="SMART" id="SM01234">
    <property type="entry name" value="Haemolytic"/>
    <property type="match status" value="1"/>
</dbReference>
<keyword evidence="3" id="KW-1185">Reference proteome</keyword>
<dbReference type="PANTHER" id="PTHR33383:SF1">
    <property type="entry name" value="MEMBRANE PROTEIN INSERTION EFFICIENCY FACTOR-RELATED"/>
    <property type="match status" value="1"/>
</dbReference>
<keyword evidence="1" id="KW-0472">Membrane</keyword>
<reference evidence="2 3" key="1">
    <citation type="submission" date="2016-04" db="EMBL/GenBank/DDBJ databases">
        <title>Complete genome sequence of natural rubber-degrading, novel Gram-negative bacterium, Rhizobacter gummiphilus strain NS21.</title>
        <authorList>
            <person name="Tabata M."/>
            <person name="Kasai D."/>
            <person name="Fukuda M."/>
        </authorList>
    </citation>
    <scope>NUCLEOTIDE SEQUENCE [LARGE SCALE GENOMIC DNA]</scope>
    <source>
        <strain evidence="2 3">NS21</strain>
    </source>
</reference>
<dbReference type="Proteomes" id="UP000193427">
    <property type="component" value="Chromosome"/>
</dbReference>
<dbReference type="KEGG" id="rgu:A4W93_29220"/>
<dbReference type="HAMAP" id="MF_00386">
    <property type="entry name" value="UPF0161_YidD"/>
    <property type="match status" value="1"/>
</dbReference>
<dbReference type="STRING" id="946333.A4W93_29220"/>
<evidence type="ECO:0000313" key="3">
    <source>
        <dbReference type="Proteomes" id="UP000193427"/>
    </source>
</evidence>
<dbReference type="PANTHER" id="PTHR33383">
    <property type="entry name" value="MEMBRANE PROTEIN INSERTION EFFICIENCY FACTOR-RELATED"/>
    <property type="match status" value="1"/>
</dbReference>
<evidence type="ECO:0000256" key="1">
    <source>
        <dbReference type="HAMAP-Rule" id="MF_00386"/>
    </source>
</evidence>
<dbReference type="Pfam" id="PF01809">
    <property type="entry name" value="YidD"/>
    <property type="match status" value="1"/>
</dbReference>
<evidence type="ECO:0000313" key="2">
    <source>
        <dbReference type="EMBL" id="ARN24112.1"/>
    </source>
</evidence>
<dbReference type="InterPro" id="IPR002696">
    <property type="entry name" value="Membr_insert_effic_factor_YidD"/>
</dbReference>
<organism evidence="2 3">
    <name type="scientific">Piscinibacter gummiphilus</name>
    <dbReference type="NCBI Taxonomy" id="946333"/>
    <lineage>
        <taxon>Bacteria</taxon>
        <taxon>Pseudomonadati</taxon>
        <taxon>Pseudomonadota</taxon>
        <taxon>Betaproteobacteria</taxon>
        <taxon>Burkholderiales</taxon>
        <taxon>Sphaerotilaceae</taxon>
        <taxon>Piscinibacter</taxon>
    </lineage>
</organism>
<dbReference type="EMBL" id="CP015118">
    <property type="protein sequence ID" value="ARN24112.1"/>
    <property type="molecule type" value="Genomic_DNA"/>
</dbReference>
<name>A0A1W6LIL1_9BURK</name>
<dbReference type="RefSeq" id="WP_085754372.1">
    <property type="nucleotide sequence ID" value="NZ_BSPR01000022.1"/>
</dbReference>
<sequence>MPAWLFHAPQRLLILLVKGYRLFLSAWIGNVCRFTPSCSAYSLQALQEHGAVAGSYLTVRRLARCHPWCQGGHDPVPSNVPGLFTRWVNHPAPSDSSPIPHPEKTRT</sequence>
<comment type="function">
    <text evidence="1">Could be involved in insertion of integral membrane proteins into the membrane.</text>
</comment>
<dbReference type="NCBIfam" id="TIGR00278">
    <property type="entry name" value="membrane protein insertion efficiency factor YidD"/>
    <property type="match status" value="1"/>
</dbReference>
<gene>
    <name evidence="2" type="ORF">A4W93_29220</name>
</gene>
<dbReference type="OrthoDB" id="9801753at2"/>
<dbReference type="GO" id="GO:0005886">
    <property type="term" value="C:plasma membrane"/>
    <property type="evidence" value="ECO:0007669"/>
    <property type="project" value="UniProtKB-SubCell"/>
</dbReference>
<comment type="subcellular location">
    <subcellularLocation>
        <location evidence="1">Cell membrane</location>
        <topology evidence="1">Peripheral membrane protein</topology>
        <orientation evidence="1">Cytoplasmic side</orientation>
    </subcellularLocation>
</comment>
<comment type="similarity">
    <text evidence="1">Belongs to the UPF0161 family.</text>
</comment>
<protein>
    <recommendedName>
        <fullName evidence="1">Putative membrane protein insertion efficiency factor</fullName>
    </recommendedName>
</protein>
<proteinExistence type="inferred from homology"/>
<accession>A0A1W6LIL1</accession>
<dbReference type="AlphaFoldDB" id="A0A1W6LIL1"/>